<gene>
    <name evidence="2" type="ORF">L2764_27490</name>
</gene>
<keyword evidence="3" id="KW-1185">Reference proteome</keyword>
<protein>
    <submittedName>
        <fullName evidence="2">Uncharacterized protein</fullName>
    </submittedName>
</protein>
<evidence type="ECO:0000313" key="3">
    <source>
        <dbReference type="Proteomes" id="UP001203423"/>
    </source>
</evidence>
<name>A0ABT0LK39_9GAMM</name>
<dbReference type="RefSeq" id="WP_248943499.1">
    <property type="nucleotide sequence ID" value="NZ_JAKIKS010000351.1"/>
</dbReference>
<keyword evidence="1" id="KW-0812">Transmembrane</keyword>
<reference evidence="2 3" key="1">
    <citation type="submission" date="2022-01" db="EMBL/GenBank/DDBJ databases">
        <title>Whole genome-based taxonomy of the Shewanellaceae.</title>
        <authorList>
            <person name="Martin-Rodriguez A.J."/>
        </authorList>
    </citation>
    <scope>NUCLEOTIDE SEQUENCE [LARGE SCALE GENOMIC DNA]</scope>
    <source>
        <strain evidence="2 3">DSM 17177</strain>
    </source>
</reference>
<proteinExistence type="predicted"/>
<dbReference type="EMBL" id="JAKIKS010000351">
    <property type="protein sequence ID" value="MCL1128072.1"/>
    <property type="molecule type" value="Genomic_DNA"/>
</dbReference>
<keyword evidence="1" id="KW-1133">Transmembrane helix</keyword>
<keyword evidence="1" id="KW-0472">Membrane</keyword>
<evidence type="ECO:0000256" key="1">
    <source>
        <dbReference type="SAM" id="Phobius"/>
    </source>
</evidence>
<feature type="transmembrane region" description="Helical" evidence="1">
    <location>
        <begin position="6"/>
        <end position="25"/>
    </location>
</feature>
<accession>A0ABT0LK39</accession>
<organism evidence="2 3">
    <name type="scientific">Shewanella surugensis</name>
    <dbReference type="NCBI Taxonomy" id="212020"/>
    <lineage>
        <taxon>Bacteria</taxon>
        <taxon>Pseudomonadati</taxon>
        <taxon>Pseudomonadota</taxon>
        <taxon>Gammaproteobacteria</taxon>
        <taxon>Alteromonadales</taxon>
        <taxon>Shewanellaceae</taxon>
        <taxon>Shewanella</taxon>
    </lineage>
</organism>
<sequence length="69" mass="7341">MFNILSILVIILTYIFGAACLHYMLTVKLKINKASGAGINLLNPDVGHGIVSDNSKSILNELKAIALSA</sequence>
<evidence type="ECO:0000313" key="2">
    <source>
        <dbReference type="EMBL" id="MCL1128072.1"/>
    </source>
</evidence>
<dbReference type="Proteomes" id="UP001203423">
    <property type="component" value="Unassembled WGS sequence"/>
</dbReference>
<comment type="caution">
    <text evidence="2">The sequence shown here is derived from an EMBL/GenBank/DDBJ whole genome shotgun (WGS) entry which is preliminary data.</text>
</comment>